<gene>
    <name evidence="6" type="ORF">SAMN05661086_01557</name>
</gene>
<evidence type="ECO:0000313" key="6">
    <source>
        <dbReference type="EMBL" id="SFR76614.1"/>
    </source>
</evidence>
<dbReference type="PROSITE" id="PS50110">
    <property type="entry name" value="RESPONSE_REGULATORY"/>
    <property type="match status" value="1"/>
</dbReference>
<dbReference type="SMART" id="SM00448">
    <property type="entry name" value="REC"/>
    <property type="match status" value="1"/>
</dbReference>
<dbReference type="AlphaFoldDB" id="A0A1I6JCH0"/>
<dbReference type="PANTHER" id="PTHR37299:SF1">
    <property type="entry name" value="STAGE 0 SPORULATION PROTEIN A HOMOLOG"/>
    <property type="match status" value="1"/>
</dbReference>
<protein>
    <recommendedName>
        <fullName evidence="1">Stage 0 sporulation protein A homolog</fullName>
    </recommendedName>
</protein>
<dbReference type="OrthoDB" id="9788600at2"/>
<dbReference type="Gene3D" id="3.40.50.2300">
    <property type="match status" value="1"/>
</dbReference>
<dbReference type="Pfam" id="PF00072">
    <property type="entry name" value="Response_reg"/>
    <property type="match status" value="1"/>
</dbReference>
<dbReference type="PROSITE" id="PS50930">
    <property type="entry name" value="HTH_LYTTR"/>
    <property type="match status" value="1"/>
</dbReference>
<evidence type="ECO:0000313" key="7">
    <source>
        <dbReference type="Proteomes" id="UP000199659"/>
    </source>
</evidence>
<dbReference type="Pfam" id="PF04397">
    <property type="entry name" value="LytTR"/>
    <property type="match status" value="1"/>
</dbReference>
<dbReference type="InterPro" id="IPR001789">
    <property type="entry name" value="Sig_transdc_resp-reg_receiver"/>
</dbReference>
<name>A0A1I6JCH0_9FIRM</name>
<dbReference type="GO" id="GO:0003677">
    <property type="term" value="F:DNA binding"/>
    <property type="evidence" value="ECO:0007669"/>
    <property type="project" value="InterPro"/>
</dbReference>
<dbReference type="EMBL" id="FOYZ01000005">
    <property type="protein sequence ID" value="SFR76614.1"/>
    <property type="molecule type" value="Genomic_DNA"/>
</dbReference>
<comment type="function">
    <text evidence="2">May play the central regulatory role in sporulation. It may be an element of the effector pathway responsible for the activation of sporulation genes in response to nutritional stress. Spo0A may act in concert with spo0H (a sigma factor) to control the expression of some genes that are critical to the sporulation process.</text>
</comment>
<dbReference type="GO" id="GO:0000156">
    <property type="term" value="F:phosphorelay response regulator activity"/>
    <property type="evidence" value="ECO:0007669"/>
    <property type="project" value="InterPro"/>
</dbReference>
<evidence type="ECO:0000256" key="1">
    <source>
        <dbReference type="ARBA" id="ARBA00018672"/>
    </source>
</evidence>
<feature type="domain" description="Response regulatory" evidence="4">
    <location>
        <begin position="4"/>
        <end position="123"/>
    </location>
</feature>
<dbReference type="Proteomes" id="UP000199659">
    <property type="component" value="Unassembled WGS sequence"/>
</dbReference>
<sequence>MSIHILICDDDPLSLKINHTYINHLSHCFKLDASIHCFSSIQEKFRTFLQQEKINIAFLDIDMKETNGIVLAQEIMIKNPWAIIIFITSHPEYALDAFNIMAFGYIQKPIEQEHLKKLFLRAIIHAQSIKNKSSEATLDFAYNKRSISIKQTSIKYIEKIQQKIRIVTTDDDYEIYDTITALEQRLIYLFAKIDQGTLINMNYILTLDSNIIRLKTGEIFRIARTQKKKFKEIYSNFPRF</sequence>
<feature type="domain" description="HTH LytTR-type" evidence="5">
    <location>
        <begin position="138"/>
        <end position="236"/>
    </location>
</feature>
<dbReference type="SUPFAM" id="SSF52172">
    <property type="entry name" value="CheY-like"/>
    <property type="match status" value="1"/>
</dbReference>
<dbReference type="InterPro" id="IPR007492">
    <property type="entry name" value="LytTR_DNA-bd_dom"/>
</dbReference>
<proteinExistence type="predicted"/>
<keyword evidence="3" id="KW-0597">Phosphoprotein</keyword>
<dbReference type="SMART" id="SM00850">
    <property type="entry name" value="LytTR"/>
    <property type="match status" value="1"/>
</dbReference>
<reference evidence="6 7" key="1">
    <citation type="submission" date="2016-10" db="EMBL/GenBank/DDBJ databases">
        <authorList>
            <person name="de Groot N.N."/>
        </authorList>
    </citation>
    <scope>NUCLEOTIDE SEQUENCE [LARGE SCALE GENOMIC DNA]</scope>
    <source>
        <strain evidence="6 7">743A</strain>
    </source>
</reference>
<dbReference type="RefSeq" id="WP_092560124.1">
    <property type="nucleotide sequence ID" value="NZ_FOYZ01000005.1"/>
</dbReference>
<keyword evidence="7" id="KW-1185">Reference proteome</keyword>
<dbReference type="InterPro" id="IPR046947">
    <property type="entry name" value="LytR-like"/>
</dbReference>
<evidence type="ECO:0000259" key="5">
    <source>
        <dbReference type="PROSITE" id="PS50930"/>
    </source>
</evidence>
<evidence type="ECO:0000259" key="4">
    <source>
        <dbReference type="PROSITE" id="PS50110"/>
    </source>
</evidence>
<dbReference type="InterPro" id="IPR011006">
    <property type="entry name" value="CheY-like_superfamily"/>
</dbReference>
<accession>A0A1I6JCH0</accession>
<dbReference type="STRING" id="37658.SAMN05661086_01557"/>
<feature type="modified residue" description="4-aspartylphosphate" evidence="3">
    <location>
        <position position="60"/>
    </location>
</feature>
<organism evidence="6 7">
    <name type="scientific">Anaeromicropila populeti</name>
    <dbReference type="NCBI Taxonomy" id="37658"/>
    <lineage>
        <taxon>Bacteria</taxon>
        <taxon>Bacillati</taxon>
        <taxon>Bacillota</taxon>
        <taxon>Clostridia</taxon>
        <taxon>Lachnospirales</taxon>
        <taxon>Lachnospiraceae</taxon>
        <taxon>Anaeromicropila</taxon>
    </lineage>
</organism>
<evidence type="ECO:0000256" key="2">
    <source>
        <dbReference type="ARBA" id="ARBA00024867"/>
    </source>
</evidence>
<dbReference type="PANTHER" id="PTHR37299">
    <property type="entry name" value="TRANSCRIPTIONAL REGULATOR-RELATED"/>
    <property type="match status" value="1"/>
</dbReference>
<dbReference type="Gene3D" id="2.40.50.1020">
    <property type="entry name" value="LytTr DNA-binding domain"/>
    <property type="match status" value="1"/>
</dbReference>
<evidence type="ECO:0000256" key="3">
    <source>
        <dbReference type="PROSITE-ProRule" id="PRU00169"/>
    </source>
</evidence>